<comment type="caution">
    <text evidence="1">The sequence shown here is derived from an EMBL/GenBank/DDBJ whole genome shotgun (WGS) entry which is preliminary data.</text>
</comment>
<evidence type="ECO:0000313" key="1">
    <source>
        <dbReference type="EMBL" id="KAB7709014.1"/>
    </source>
</evidence>
<keyword evidence="2" id="KW-1185">Reference proteome</keyword>
<evidence type="ECO:0000313" key="2">
    <source>
        <dbReference type="Proteomes" id="UP000429595"/>
    </source>
</evidence>
<reference evidence="1 2" key="1">
    <citation type="submission" date="2019-10" db="EMBL/GenBank/DDBJ databases">
        <title>Bacillus aerolatum sp. nov., isolated from bioaerosol of sport playgrounds.</title>
        <authorList>
            <person name="Chen P."/>
            <person name="Zhang G."/>
        </authorList>
    </citation>
    <scope>NUCLEOTIDE SEQUENCE [LARGE SCALE GENOMIC DNA]</scope>
    <source>
        <strain evidence="1 2">CX253</strain>
    </source>
</reference>
<accession>A0A6I1FQM0</accession>
<dbReference type="AlphaFoldDB" id="A0A6I1FQM0"/>
<protein>
    <submittedName>
        <fullName evidence="1">Uncharacterized protein</fullName>
    </submittedName>
</protein>
<gene>
    <name evidence="1" type="ORF">F9802_02450</name>
</gene>
<dbReference type="Proteomes" id="UP000429595">
    <property type="component" value="Unassembled WGS sequence"/>
</dbReference>
<dbReference type="RefSeq" id="WP_152149540.1">
    <property type="nucleotide sequence ID" value="NZ_WEIO01000001.1"/>
</dbReference>
<proteinExistence type="predicted"/>
<sequence>MTTETATDYIKEVHAFYDWLELNELPQSAVLLWHALMHLNDWRILGDWAKAGIQSIRDLVEHEKKRMDQPSARSH</sequence>
<dbReference type="EMBL" id="WEIO01000001">
    <property type="protein sequence ID" value="KAB7709014.1"/>
    <property type="molecule type" value="Genomic_DNA"/>
</dbReference>
<name>A0A6I1FQM0_9BACI</name>
<organism evidence="1 2">
    <name type="scientific">Bacillus aerolatus</name>
    <dbReference type="NCBI Taxonomy" id="2653354"/>
    <lineage>
        <taxon>Bacteria</taxon>
        <taxon>Bacillati</taxon>
        <taxon>Bacillota</taxon>
        <taxon>Bacilli</taxon>
        <taxon>Bacillales</taxon>
        <taxon>Bacillaceae</taxon>
        <taxon>Bacillus</taxon>
    </lineage>
</organism>